<dbReference type="GO" id="GO:0050661">
    <property type="term" value="F:NADP binding"/>
    <property type="evidence" value="ECO:0007669"/>
    <property type="project" value="InterPro"/>
</dbReference>
<evidence type="ECO:0000256" key="1">
    <source>
        <dbReference type="ARBA" id="ARBA00009183"/>
    </source>
</evidence>
<dbReference type="GO" id="GO:0004499">
    <property type="term" value="F:N,N-dimethylaniline monooxygenase activity"/>
    <property type="evidence" value="ECO:0007669"/>
    <property type="project" value="InterPro"/>
</dbReference>
<dbReference type="SUPFAM" id="SSF51905">
    <property type="entry name" value="FAD/NAD(P)-binding domain"/>
    <property type="match status" value="1"/>
</dbReference>
<dbReference type="GO" id="GO:0050660">
    <property type="term" value="F:flavin adenine dinucleotide binding"/>
    <property type="evidence" value="ECO:0007669"/>
    <property type="project" value="InterPro"/>
</dbReference>
<dbReference type="PANTHER" id="PTHR23023">
    <property type="entry name" value="DIMETHYLANILINE MONOOXYGENASE"/>
    <property type="match status" value="1"/>
</dbReference>
<keyword evidence="4" id="KW-0521">NADP</keyword>
<keyword evidence="5" id="KW-0560">Oxidoreductase</keyword>
<sequence>MAKTVCIVGAGPAGLTAAKNLLHGAPKDFFKVTLFDAQKDIGGLWPTSVDDTQRQIHPLMFTNGSKHTVAFSDLCWDDDSIDQFPRAHNVGEYLHRYLKRHLQGNKSFQLVLGTRVVNAERPEGDSGPWSVKLESSSGSQTQCYDYLIVASGFFGKPIIPPYFRDDIVGRDIPVVHSCHYRNLKSLLGKGRPGGGKILVVGGQMSGVEISGTIATHLSSAIHSPDDCGITDIEHYSIHNVVPRPTWVFPLFTSPEPASSAPPFLPLEFSLLNRSNRGEVLVNTQGHIDEENAEFLHGLYQYMLGGSQSEFSSEMEITDDFMTTQPHMSVSDWYSEFVRSGMIEVTLGKVVSMKGRTAHISGDADDISNVAAVVIATGFDPTPCLEFLPEDVRRKMSHSPEHVNQPLALAFHGTHHPAVPHIGFVGFYRNPYWGVMEMQARFLTKLWSDPDSASLQCMLADDDSIERTLSLRDDPRVSQYPMGDYPWLMQEFAQALQLEMSPLPQAVAPPVLSHNDRPLDTLTPARYLDASPGEQARREAAVSIQNVATAIEAALTTPKYVARGVFRSLLGRWNVETTVFGSSTSAAATASTTTTLSSTADFNLRRKTADGVQHLTNGHRIQCDDEGFEYVCAEAADPGAEASPAIAIHAPAIWRYDESNDSLSIWSAQQTIRPEADAFSHTLSFQQPEDESEREEGWRATAAHLRSDEQTISYKFKFEAVNLQEWSITTHQQDGESEVVVAKVFTR</sequence>
<organism evidence="6 7">
    <name type="scientific">Akanthomyces lecanii RCEF 1005</name>
    <dbReference type="NCBI Taxonomy" id="1081108"/>
    <lineage>
        <taxon>Eukaryota</taxon>
        <taxon>Fungi</taxon>
        <taxon>Dikarya</taxon>
        <taxon>Ascomycota</taxon>
        <taxon>Pezizomycotina</taxon>
        <taxon>Sordariomycetes</taxon>
        <taxon>Hypocreomycetidae</taxon>
        <taxon>Hypocreales</taxon>
        <taxon>Cordycipitaceae</taxon>
        <taxon>Akanthomyces</taxon>
        <taxon>Cordyceps confragosa</taxon>
    </lineage>
</organism>
<evidence type="ECO:0000256" key="3">
    <source>
        <dbReference type="ARBA" id="ARBA00022827"/>
    </source>
</evidence>
<dbReference type="OrthoDB" id="66881at2759"/>
<dbReference type="InterPro" id="IPR020946">
    <property type="entry name" value="Flavin_mOase-like"/>
</dbReference>
<dbReference type="EMBL" id="AZHF01000010">
    <property type="protein sequence ID" value="OAA69926.1"/>
    <property type="molecule type" value="Genomic_DNA"/>
</dbReference>
<evidence type="ECO:0000313" key="6">
    <source>
        <dbReference type="EMBL" id="OAA69926.1"/>
    </source>
</evidence>
<keyword evidence="2" id="KW-0285">Flavoprotein</keyword>
<dbReference type="PRINTS" id="PR00370">
    <property type="entry name" value="FMOXYGENASE"/>
</dbReference>
<name>A0A168BCC0_CORDF</name>
<proteinExistence type="inferred from homology"/>
<keyword evidence="7" id="KW-1185">Reference proteome</keyword>
<evidence type="ECO:0000256" key="2">
    <source>
        <dbReference type="ARBA" id="ARBA00022630"/>
    </source>
</evidence>
<gene>
    <name evidence="6" type="ORF">LEL_09742</name>
</gene>
<keyword evidence="3" id="KW-0274">FAD</keyword>
<evidence type="ECO:0000256" key="5">
    <source>
        <dbReference type="ARBA" id="ARBA00023002"/>
    </source>
</evidence>
<dbReference type="InterPro" id="IPR036188">
    <property type="entry name" value="FAD/NAD-bd_sf"/>
</dbReference>
<dbReference type="Gene3D" id="3.50.50.60">
    <property type="entry name" value="FAD/NAD(P)-binding domain"/>
    <property type="match status" value="1"/>
</dbReference>
<dbReference type="Pfam" id="PF00743">
    <property type="entry name" value="FMO-like"/>
    <property type="match status" value="1"/>
</dbReference>
<protein>
    <submittedName>
        <fullName evidence="6">Flavin monooxygenase-like protein</fullName>
    </submittedName>
</protein>
<dbReference type="AlphaFoldDB" id="A0A168BCC0"/>
<dbReference type="InterPro" id="IPR050346">
    <property type="entry name" value="FMO-like"/>
</dbReference>
<reference evidence="6 7" key="1">
    <citation type="journal article" date="2016" name="Genome Biol. Evol.">
        <title>Divergent and convergent evolution of fungal pathogenicity.</title>
        <authorList>
            <person name="Shang Y."/>
            <person name="Xiao G."/>
            <person name="Zheng P."/>
            <person name="Cen K."/>
            <person name="Zhan S."/>
            <person name="Wang C."/>
        </authorList>
    </citation>
    <scope>NUCLEOTIDE SEQUENCE [LARGE SCALE GENOMIC DNA]</scope>
    <source>
        <strain evidence="6 7">RCEF 1005</strain>
    </source>
</reference>
<evidence type="ECO:0000313" key="7">
    <source>
        <dbReference type="Proteomes" id="UP000076881"/>
    </source>
</evidence>
<accession>A0A168BCC0</accession>
<comment type="similarity">
    <text evidence="1">Belongs to the FMO family.</text>
</comment>
<keyword evidence="6" id="KW-0503">Monooxygenase</keyword>
<dbReference type="InterPro" id="IPR000960">
    <property type="entry name" value="Flavin_mOase"/>
</dbReference>
<comment type="caution">
    <text evidence="6">The sequence shown here is derived from an EMBL/GenBank/DDBJ whole genome shotgun (WGS) entry which is preliminary data.</text>
</comment>
<dbReference type="Proteomes" id="UP000076881">
    <property type="component" value="Unassembled WGS sequence"/>
</dbReference>
<evidence type="ECO:0000256" key="4">
    <source>
        <dbReference type="ARBA" id="ARBA00022857"/>
    </source>
</evidence>